<evidence type="ECO:0000313" key="3">
    <source>
        <dbReference type="EMBL" id="KGP90210.1"/>
    </source>
</evidence>
<dbReference type="AlphaFoldDB" id="A0A0A2V927"/>
<feature type="domain" description="TRSP" evidence="1">
    <location>
        <begin position="315"/>
        <end position="440"/>
    </location>
</feature>
<evidence type="ECO:0000259" key="2">
    <source>
        <dbReference type="Pfam" id="PF15609"/>
    </source>
</evidence>
<dbReference type="InterPro" id="IPR041688">
    <property type="entry name" value="PRTase_2"/>
</dbReference>
<keyword evidence="4" id="KW-1185">Reference proteome</keyword>
<dbReference type="InterPro" id="IPR022537">
    <property type="entry name" value="TRSP_dom"/>
</dbReference>
<evidence type="ECO:0000259" key="1">
    <source>
        <dbReference type="Pfam" id="PF12500"/>
    </source>
</evidence>
<dbReference type="PIRSF" id="PIRSF020967">
    <property type="entry name" value="UCP020967"/>
    <property type="match status" value="1"/>
</dbReference>
<dbReference type="InterPro" id="IPR000836">
    <property type="entry name" value="PRTase_dom"/>
</dbReference>
<comment type="caution">
    <text evidence="3">The sequence shown here is derived from an EMBL/GenBank/DDBJ whole genome shotgun (WGS) entry which is preliminary data.</text>
</comment>
<gene>
    <name evidence="3" type="ORF">N780_06595</name>
</gene>
<dbReference type="InterPro" id="IPR029057">
    <property type="entry name" value="PRTase-like"/>
</dbReference>
<protein>
    <recommendedName>
        <fullName evidence="5">Adenine/guanine phosphoribosyltransferase</fullName>
    </recommendedName>
</protein>
<dbReference type="SUPFAM" id="SSF53271">
    <property type="entry name" value="PRTase-like"/>
    <property type="match status" value="1"/>
</dbReference>
<dbReference type="CDD" id="cd06223">
    <property type="entry name" value="PRTases_typeI"/>
    <property type="match status" value="1"/>
</dbReference>
<dbReference type="InterPro" id="IPR011214">
    <property type="entry name" value="UCP020967"/>
</dbReference>
<dbReference type="eggNOG" id="COG0503">
    <property type="taxonomic scope" value="Bacteria"/>
</dbReference>
<dbReference type="Proteomes" id="UP000030153">
    <property type="component" value="Unassembled WGS sequence"/>
</dbReference>
<dbReference type="EMBL" id="AVBG01000015">
    <property type="protein sequence ID" value="KGP90210.1"/>
    <property type="molecule type" value="Genomic_DNA"/>
</dbReference>
<dbReference type="Pfam" id="PF15609">
    <property type="entry name" value="PRTase_2"/>
    <property type="match status" value="1"/>
</dbReference>
<dbReference type="STRING" id="1385513.N780_06595"/>
<evidence type="ECO:0000313" key="4">
    <source>
        <dbReference type="Proteomes" id="UP000030153"/>
    </source>
</evidence>
<organism evidence="3 4">
    <name type="scientific">Pontibacillus chungwhensis BH030062</name>
    <dbReference type="NCBI Taxonomy" id="1385513"/>
    <lineage>
        <taxon>Bacteria</taxon>
        <taxon>Bacillati</taxon>
        <taxon>Bacillota</taxon>
        <taxon>Bacilli</taxon>
        <taxon>Bacillales</taxon>
        <taxon>Bacillaceae</taxon>
        <taxon>Pontibacillus</taxon>
    </lineage>
</organism>
<feature type="domain" description="Orotate phosphoribosyltransferase-like" evidence="2">
    <location>
        <begin position="41"/>
        <end position="256"/>
    </location>
</feature>
<dbReference type="Gene3D" id="3.40.50.2020">
    <property type="match status" value="1"/>
</dbReference>
<name>A0A0A2V927_9BACI</name>
<accession>A0A0A2V927</accession>
<proteinExistence type="predicted"/>
<dbReference type="RefSeq" id="WP_036786563.1">
    <property type="nucleotide sequence ID" value="NZ_AVBG01000015.1"/>
</dbReference>
<sequence>MKTNHTLTYSKKKVFPFQITDDLLVTVQEESNPFDLDMNELFCMAARINKKRSFLFVSKLLGKHIPVEPQRALDTGALLAALYQKRVLGMEHSSRSEWVDSVANHKTNQNRDRSAQIILPQRHLFIGFAETATALGQSVFENFQNAYYIHSTREVLDGVEPTFEFQEEHSHATDQICYGNEELFQTDDPIVLVDDEITTGKTALNIIEALHGTFPRKEYTVLAILDWRSKEHRQRFLELEERLGITIHVLSLVSGTIEVSGVPNLTSMSEEFNPLTEAEVRTLKVKPTFPYQSDEYTHAISTEGERTERSYLTHSGRFGLSSDGQYVLERSLKRLGTYLSMVRKGKSTLCLGTGEFMYIPMKVASFMGEDVRYQSTTRSPIHALPREGYGVRNAYHYPSPDDESIAHHFYNIPYKHYDEIFVFLEHGLSGKNDQVFIDQLKRTGASVIYLVDFSS</sequence>
<evidence type="ECO:0008006" key="5">
    <source>
        <dbReference type="Google" id="ProtNLM"/>
    </source>
</evidence>
<reference evidence="3 4" key="1">
    <citation type="submission" date="2013-08" db="EMBL/GenBank/DDBJ databases">
        <title>Genome of Pontibacillus chungwhensis.</title>
        <authorList>
            <person name="Wang Q."/>
            <person name="Wang G."/>
        </authorList>
    </citation>
    <scope>NUCLEOTIDE SEQUENCE [LARGE SCALE GENOMIC DNA]</scope>
    <source>
        <strain evidence="3 4">BH030062</strain>
    </source>
</reference>
<dbReference type="Pfam" id="PF12500">
    <property type="entry name" value="TRSP"/>
    <property type="match status" value="1"/>
</dbReference>